<dbReference type="InterPro" id="IPR010327">
    <property type="entry name" value="FldB/FldC_alpha/beta"/>
</dbReference>
<dbReference type="AlphaFoldDB" id="A0A9X3HB58"/>
<proteinExistence type="predicted"/>
<dbReference type="Pfam" id="PF06050">
    <property type="entry name" value="HGD-D"/>
    <property type="match status" value="1"/>
</dbReference>
<dbReference type="RefSeq" id="WP_269722096.1">
    <property type="nucleotide sequence ID" value="NZ_CP101408.1"/>
</dbReference>
<accession>A0A9X3HB58</accession>
<organism evidence="1 2">
    <name type="scientific">Parvimonas micra</name>
    <dbReference type="NCBI Taxonomy" id="33033"/>
    <lineage>
        <taxon>Bacteria</taxon>
        <taxon>Bacillati</taxon>
        <taxon>Bacillota</taxon>
        <taxon>Tissierellia</taxon>
        <taxon>Tissierellales</taxon>
        <taxon>Peptoniphilaceae</taxon>
        <taxon>Parvimonas</taxon>
    </lineage>
</organism>
<sequence length="282" mass="33490">MRRYDLISKKIMENLREEILELRRNAFIETIMGLDSGKYIIGYLGRTIPKELFYGFDLVPLPLDGVDKYILEYSNEKDLCNIINSTLTYALTKKCPLLYNAKLIVVDNSCPLLLKVLKDNLKDKVFFYDGNLENLKSRVEEVYNRDFSETNFLKAVELSKNISSKLEKLSKTDIESRFLYEVEFYTQFIFSLEEKNNMIDRVLANYKDVDKKRQKLYIPRAIQILDDIDEKYEDYQIIENFCLGEIFKTYKSSGYEFLKEKYNNKKTKKLDILYQDCPYDNK</sequence>
<evidence type="ECO:0000313" key="1">
    <source>
        <dbReference type="EMBL" id="MCZ7407426.1"/>
    </source>
</evidence>
<dbReference type="Proteomes" id="UP001141458">
    <property type="component" value="Unassembled WGS sequence"/>
</dbReference>
<dbReference type="Gene3D" id="3.40.50.11890">
    <property type="match status" value="1"/>
</dbReference>
<reference evidence="1" key="1">
    <citation type="submission" date="2022-07" db="EMBL/GenBank/DDBJ databases">
        <title>Parvimonas micra travels from the subgingival sulcus of the human oral cavity to the colorectal adenocarcinoma.</title>
        <authorList>
            <person name="Conde-Perez K."/>
            <person name="Buetas E."/>
            <person name="Aja-Macaya P."/>
            <person name="Martin-De Arribas E."/>
            <person name="Iglesias-Corras I."/>
            <person name="Trigo-Tasende N."/>
            <person name="Nasser-Ali M."/>
            <person name="Estevez L.S."/>
            <person name="Rumbo-Feal S."/>
            <person name="Otero-Alen B."/>
            <person name="Noguera J.F."/>
            <person name="Concha A."/>
            <person name="Pardinas-Lopez S."/>
            <person name="Carda-Dieguez M."/>
            <person name="Gomez-Randulfe I."/>
            <person name="Martinez-Lago N."/>
            <person name="Ladra S."/>
            <person name="Aparicio L.A."/>
            <person name="Bou G."/>
            <person name="Mira A."/>
            <person name="Vallejo J.A."/>
            <person name="Poza M."/>
        </authorList>
    </citation>
    <scope>NUCLEOTIDE SEQUENCE</scope>
    <source>
        <strain evidence="1">PM79KC-AC-4</strain>
    </source>
</reference>
<name>A0A9X3HB58_9FIRM</name>
<evidence type="ECO:0000313" key="2">
    <source>
        <dbReference type="Proteomes" id="UP001141458"/>
    </source>
</evidence>
<comment type="caution">
    <text evidence="1">The sequence shown here is derived from an EMBL/GenBank/DDBJ whole genome shotgun (WGS) entry which is preliminary data.</text>
</comment>
<dbReference type="EMBL" id="JANDZV010000002">
    <property type="protein sequence ID" value="MCZ7407426.1"/>
    <property type="molecule type" value="Genomic_DNA"/>
</dbReference>
<protein>
    <submittedName>
        <fullName evidence="1">2-hydroxyacyl-CoA dehydratase family protein</fullName>
    </submittedName>
</protein>
<gene>
    <name evidence="1" type="ORF">NND69_03485</name>
</gene>